<keyword evidence="1" id="KW-1133">Transmembrane helix</keyword>
<evidence type="ECO:0000313" key="3">
    <source>
        <dbReference type="Proteomes" id="UP000466785"/>
    </source>
</evidence>
<keyword evidence="1" id="KW-0812">Transmembrane</keyword>
<keyword evidence="1" id="KW-0472">Membrane</keyword>
<gene>
    <name evidence="2" type="ORF">MPOR_18980</name>
</gene>
<organism evidence="2 3">
    <name type="scientific">Mycolicibacterium poriferae</name>
    <dbReference type="NCBI Taxonomy" id="39694"/>
    <lineage>
        <taxon>Bacteria</taxon>
        <taxon>Bacillati</taxon>
        <taxon>Actinomycetota</taxon>
        <taxon>Actinomycetes</taxon>
        <taxon>Mycobacteriales</taxon>
        <taxon>Mycobacteriaceae</taxon>
        <taxon>Mycolicibacterium</taxon>
    </lineage>
</organism>
<dbReference type="RefSeq" id="WP_170311199.1">
    <property type="nucleotide sequence ID" value="NZ_AP022570.1"/>
</dbReference>
<evidence type="ECO:0000256" key="1">
    <source>
        <dbReference type="SAM" id="Phobius"/>
    </source>
</evidence>
<name>A0A6N4V5E2_9MYCO</name>
<dbReference type="EMBL" id="AP022570">
    <property type="protein sequence ID" value="BBX50872.1"/>
    <property type="molecule type" value="Genomic_DNA"/>
</dbReference>
<reference evidence="2 3" key="1">
    <citation type="journal article" date="2019" name="Emerg. Microbes Infect.">
        <title>Comprehensive subspecies identification of 175 nontuberculous mycobacteria species based on 7547 genomic profiles.</title>
        <authorList>
            <person name="Matsumoto Y."/>
            <person name="Kinjo T."/>
            <person name="Motooka D."/>
            <person name="Nabeya D."/>
            <person name="Jung N."/>
            <person name="Uechi K."/>
            <person name="Horii T."/>
            <person name="Iida T."/>
            <person name="Fujita J."/>
            <person name="Nakamura S."/>
        </authorList>
    </citation>
    <scope>NUCLEOTIDE SEQUENCE [LARGE SCALE GENOMIC DNA]</scope>
    <source>
        <strain evidence="2 3">JCM 12603</strain>
    </source>
</reference>
<keyword evidence="3" id="KW-1185">Reference proteome</keyword>
<feature type="transmembrane region" description="Helical" evidence="1">
    <location>
        <begin position="20"/>
        <end position="44"/>
    </location>
</feature>
<dbReference type="AlphaFoldDB" id="A0A6N4V5E2"/>
<accession>A0A6N4V5E2</accession>
<dbReference type="KEGG" id="mpof:MPOR_18980"/>
<sequence>MDAKRTDEPGTRRLRRVLVVAGSTLAALILVAVAVYAVAFLMLAPMMQ</sequence>
<evidence type="ECO:0000313" key="2">
    <source>
        <dbReference type="EMBL" id="BBX50872.1"/>
    </source>
</evidence>
<dbReference type="Proteomes" id="UP000466785">
    <property type="component" value="Chromosome"/>
</dbReference>
<proteinExistence type="predicted"/>
<protein>
    <submittedName>
        <fullName evidence="2">Uncharacterized protein</fullName>
    </submittedName>
</protein>